<accession>A0A383B007</accession>
<protein>
    <recommendedName>
        <fullName evidence="2">YdgH/BhsA/McbA-like domain-containing protein</fullName>
    </recommendedName>
</protein>
<gene>
    <name evidence="1" type="ORF">METZ01_LOCUS465984</name>
</gene>
<name>A0A383B007_9ZZZZ</name>
<dbReference type="AlphaFoldDB" id="A0A383B007"/>
<sequence>MIVTFTVDTPMLHDAREQAVRLAQAQGYKRITVLSILKVGSGGQWEVKLQVMR</sequence>
<proteinExistence type="predicted"/>
<organism evidence="1">
    <name type="scientific">marine metagenome</name>
    <dbReference type="NCBI Taxonomy" id="408172"/>
    <lineage>
        <taxon>unclassified sequences</taxon>
        <taxon>metagenomes</taxon>
        <taxon>ecological metagenomes</taxon>
    </lineage>
</organism>
<evidence type="ECO:0008006" key="2">
    <source>
        <dbReference type="Google" id="ProtNLM"/>
    </source>
</evidence>
<evidence type="ECO:0000313" key="1">
    <source>
        <dbReference type="EMBL" id="SVE13130.1"/>
    </source>
</evidence>
<reference evidence="1" key="1">
    <citation type="submission" date="2018-05" db="EMBL/GenBank/DDBJ databases">
        <authorList>
            <person name="Lanie J.A."/>
            <person name="Ng W.-L."/>
            <person name="Kazmierczak K.M."/>
            <person name="Andrzejewski T.M."/>
            <person name="Davidsen T.M."/>
            <person name="Wayne K.J."/>
            <person name="Tettelin H."/>
            <person name="Glass J.I."/>
            <person name="Rusch D."/>
            <person name="Podicherti R."/>
            <person name="Tsui H.-C.T."/>
            <person name="Winkler M.E."/>
        </authorList>
    </citation>
    <scope>NUCLEOTIDE SEQUENCE</scope>
</reference>
<dbReference type="EMBL" id="UINC01196218">
    <property type="protein sequence ID" value="SVE13130.1"/>
    <property type="molecule type" value="Genomic_DNA"/>
</dbReference>